<evidence type="ECO:0000256" key="2">
    <source>
        <dbReference type="ARBA" id="ARBA00022741"/>
    </source>
</evidence>
<sequence>MTDPKIEKSALRKLFISIRRDLSEERKHEASSAAASFVRSFSKESVVLSFVSFNHEIDMQEANRILIQKCTLALPKIDQENLYPVLIPSIDDLISVVHPKDPFSKQTPISSDKITHVLVPGLAFDQQGYRLGYGHGFYDRWLAQHPYPSIRTIGIGYCEQKIDRLPQESHDIPLSQIYLC</sequence>
<reference evidence="6" key="1">
    <citation type="submission" date="2015-05" db="EMBL/GenBank/DDBJ databases">
        <authorList>
            <person name="Rattei Thomas"/>
        </authorList>
    </citation>
    <scope>NUCLEOTIDE SEQUENCE</scope>
    <source>
        <strain evidence="6">DC9</strain>
    </source>
</reference>
<dbReference type="GO" id="GO:0046872">
    <property type="term" value="F:metal ion binding"/>
    <property type="evidence" value="ECO:0007669"/>
    <property type="project" value="UniProtKB-KW"/>
</dbReference>
<comment type="catalytic activity">
    <reaction evidence="5">
        <text>(6S)-5-formyl-5,6,7,8-tetrahydrofolate + ATP = (6R)-5,10-methenyltetrahydrofolate + ADP + phosphate</text>
        <dbReference type="Rhea" id="RHEA:10488"/>
        <dbReference type="ChEBI" id="CHEBI:30616"/>
        <dbReference type="ChEBI" id="CHEBI:43474"/>
        <dbReference type="ChEBI" id="CHEBI:57455"/>
        <dbReference type="ChEBI" id="CHEBI:57457"/>
        <dbReference type="ChEBI" id="CHEBI:456216"/>
        <dbReference type="EC" id="6.3.3.2"/>
    </reaction>
</comment>
<dbReference type="EMBL" id="LN847056">
    <property type="protein sequence ID" value="CRI42885.1"/>
    <property type="molecule type" value="Genomic_DNA"/>
</dbReference>
<dbReference type="EC" id="6.3.3.2" evidence="5"/>
<keyword evidence="2 4" id="KW-0547">Nucleotide-binding</keyword>
<comment type="similarity">
    <text evidence="1 5">Belongs to the 5-formyltetrahydrofolate cyclo-ligase family.</text>
</comment>
<organism evidence="6">
    <name type="scientific">Chlamydia pneumoniae</name>
    <name type="common">Chlamydophila pneumoniae</name>
    <dbReference type="NCBI Taxonomy" id="83558"/>
    <lineage>
        <taxon>Bacteria</taxon>
        <taxon>Pseudomonadati</taxon>
        <taxon>Chlamydiota</taxon>
        <taxon>Chlamydiia</taxon>
        <taxon>Chlamydiales</taxon>
        <taxon>Chlamydiaceae</taxon>
        <taxon>Chlamydia/Chlamydophila group</taxon>
        <taxon>Chlamydia</taxon>
    </lineage>
</organism>
<keyword evidence="5" id="KW-0479">Metal-binding</keyword>
<evidence type="ECO:0000256" key="4">
    <source>
        <dbReference type="PIRSR" id="PIRSR006806-1"/>
    </source>
</evidence>
<dbReference type="Gene3D" id="3.40.50.10420">
    <property type="entry name" value="NagB/RpiA/CoA transferase-like"/>
    <property type="match status" value="1"/>
</dbReference>
<gene>
    <name evidence="6" type="ORF">BN1224_DC9_BZ_00090</name>
</gene>
<dbReference type="PIRSF" id="PIRSF006806">
    <property type="entry name" value="FTHF_cligase"/>
    <property type="match status" value="1"/>
</dbReference>
<name>A0A0F7WRT1_CHLPN</name>
<dbReference type="Pfam" id="PF01812">
    <property type="entry name" value="5-FTHF_cyc-lig"/>
    <property type="match status" value="1"/>
</dbReference>
<dbReference type="InterPro" id="IPR024185">
    <property type="entry name" value="FTHF_cligase-like_sf"/>
</dbReference>
<dbReference type="GO" id="GO:0030272">
    <property type="term" value="F:5-formyltetrahydrofolate cyclo-ligase activity"/>
    <property type="evidence" value="ECO:0007669"/>
    <property type="project" value="UniProtKB-EC"/>
</dbReference>
<keyword evidence="5" id="KW-0460">Magnesium</keyword>
<dbReference type="GO" id="GO:0009396">
    <property type="term" value="P:folic acid-containing compound biosynthetic process"/>
    <property type="evidence" value="ECO:0007669"/>
    <property type="project" value="TreeGrafter"/>
</dbReference>
<dbReference type="PANTHER" id="PTHR23407:SF1">
    <property type="entry name" value="5-FORMYLTETRAHYDROFOLATE CYCLO-LIGASE"/>
    <property type="match status" value="1"/>
</dbReference>
<dbReference type="NCBIfam" id="TIGR02727">
    <property type="entry name" value="MTHFS_bact"/>
    <property type="match status" value="1"/>
</dbReference>
<dbReference type="GO" id="GO:0005524">
    <property type="term" value="F:ATP binding"/>
    <property type="evidence" value="ECO:0007669"/>
    <property type="project" value="UniProtKB-KW"/>
</dbReference>
<comment type="cofactor">
    <cofactor evidence="5">
        <name>Mg(2+)</name>
        <dbReference type="ChEBI" id="CHEBI:18420"/>
    </cofactor>
</comment>
<feature type="binding site" evidence="4">
    <location>
        <begin position="130"/>
        <end position="138"/>
    </location>
    <ligand>
        <name>ATP</name>
        <dbReference type="ChEBI" id="CHEBI:30616"/>
    </ligand>
</feature>
<evidence type="ECO:0000256" key="1">
    <source>
        <dbReference type="ARBA" id="ARBA00010638"/>
    </source>
</evidence>
<keyword evidence="3 4" id="KW-0067">ATP-binding</keyword>
<proteinExistence type="inferred from homology"/>
<keyword evidence="6" id="KW-0436">Ligase</keyword>
<protein>
    <recommendedName>
        <fullName evidence="5">5-formyltetrahydrofolate cyclo-ligase</fullName>
        <ecNumber evidence="5">6.3.3.2</ecNumber>
    </recommendedName>
</protein>
<accession>A0A0F7WRT1</accession>
<dbReference type="InterPro" id="IPR037171">
    <property type="entry name" value="NagB/RpiA_transferase-like"/>
</dbReference>
<dbReference type="PANTHER" id="PTHR23407">
    <property type="entry name" value="ATPASE INHIBITOR/5-FORMYLTETRAHYDROFOLATE CYCLO-LIGASE"/>
    <property type="match status" value="1"/>
</dbReference>
<evidence type="ECO:0000313" key="6">
    <source>
        <dbReference type="EMBL" id="CRI42885.1"/>
    </source>
</evidence>
<dbReference type="AlphaFoldDB" id="A0A0F7WRT1"/>
<feature type="binding site" evidence="4">
    <location>
        <begin position="8"/>
        <end position="12"/>
    </location>
    <ligand>
        <name>ATP</name>
        <dbReference type="ChEBI" id="CHEBI:30616"/>
    </ligand>
</feature>
<feature type="binding site" evidence="4">
    <location>
        <position position="56"/>
    </location>
    <ligand>
        <name>substrate</name>
    </ligand>
</feature>
<dbReference type="SUPFAM" id="SSF100950">
    <property type="entry name" value="NagB/RpiA/CoA transferase-like"/>
    <property type="match status" value="1"/>
</dbReference>
<feature type="binding site" evidence="4">
    <location>
        <position position="51"/>
    </location>
    <ligand>
        <name>substrate</name>
    </ligand>
</feature>
<dbReference type="GO" id="GO:0035999">
    <property type="term" value="P:tetrahydrofolate interconversion"/>
    <property type="evidence" value="ECO:0007669"/>
    <property type="project" value="TreeGrafter"/>
</dbReference>
<evidence type="ECO:0000256" key="3">
    <source>
        <dbReference type="ARBA" id="ARBA00022840"/>
    </source>
</evidence>
<dbReference type="InterPro" id="IPR002698">
    <property type="entry name" value="FTHF_cligase"/>
</dbReference>
<evidence type="ECO:0000256" key="5">
    <source>
        <dbReference type="RuleBase" id="RU361279"/>
    </source>
</evidence>